<comment type="catalytic activity">
    <reaction evidence="11">
        <text>O-phospho-L-serine + 2-oxoglutarate = 3-phosphooxypyruvate + L-glutamate</text>
        <dbReference type="Rhea" id="RHEA:14329"/>
        <dbReference type="ChEBI" id="CHEBI:16810"/>
        <dbReference type="ChEBI" id="CHEBI:18110"/>
        <dbReference type="ChEBI" id="CHEBI:29985"/>
        <dbReference type="ChEBI" id="CHEBI:57524"/>
        <dbReference type="EC" id="2.6.1.52"/>
    </reaction>
</comment>
<dbReference type="PANTHER" id="PTHR21152">
    <property type="entry name" value="AMINOTRANSFERASE CLASS V"/>
    <property type="match status" value="1"/>
</dbReference>
<dbReference type="PATRIC" id="fig|1234595.3.peg.1103"/>
<dbReference type="NCBIfam" id="NF002841">
    <property type="entry name" value="PRK03080.1-2"/>
    <property type="match status" value="1"/>
</dbReference>
<evidence type="ECO:0000256" key="9">
    <source>
        <dbReference type="ARBA" id="ARBA00022898"/>
    </source>
</evidence>
<dbReference type="Gene3D" id="3.90.1150.10">
    <property type="entry name" value="Aspartate Aminotransferase, domain 1"/>
    <property type="match status" value="1"/>
</dbReference>
<comment type="pathway">
    <text evidence="2">Amino-acid biosynthesis; L-serine biosynthesis; L-serine from 3-phospho-D-glycerate: step 2/3.</text>
</comment>
<keyword evidence="10" id="KW-0718">Serine biosynthesis</keyword>
<organism evidence="13 14">
    <name type="scientific">Pacificimonas flava</name>
    <dbReference type="NCBI Taxonomy" id="1234595"/>
    <lineage>
        <taxon>Bacteria</taxon>
        <taxon>Pseudomonadati</taxon>
        <taxon>Pseudomonadota</taxon>
        <taxon>Alphaproteobacteria</taxon>
        <taxon>Sphingomonadales</taxon>
        <taxon>Sphingosinicellaceae</taxon>
        <taxon>Pacificimonas</taxon>
    </lineage>
</organism>
<proteinExistence type="inferred from homology"/>
<dbReference type="GO" id="GO:0008453">
    <property type="term" value="F:alanine-glyoxylate transaminase activity"/>
    <property type="evidence" value="ECO:0007669"/>
    <property type="project" value="TreeGrafter"/>
</dbReference>
<dbReference type="AlphaFoldDB" id="M2SCU7"/>
<dbReference type="InterPro" id="IPR015422">
    <property type="entry name" value="PyrdxlP-dep_Trfase_small"/>
</dbReference>
<name>M2SCU7_9SPHN</name>
<reference evidence="13 14" key="1">
    <citation type="journal article" date="2013" name="Genome Announc.">
        <title>Draft Genome Sequence of Strain JLT2015T, Belonging to the Family Sphingomonadaceae of the Alphaproteobacteria.</title>
        <authorList>
            <person name="Tang K."/>
            <person name="Liu K."/>
            <person name="Li S."/>
            <person name="Jiao N."/>
        </authorList>
    </citation>
    <scope>NUCLEOTIDE SEQUENCE [LARGE SCALE GENOMIC DNA]</scope>
    <source>
        <strain evidence="13 14">JLT2015</strain>
    </source>
</reference>
<protein>
    <recommendedName>
        <fullName evidence="4">phosphoserine transaminase</fullName>
        <ecNumber evidence="4">2.6.1.52</ecNumber>
    </recommendedName>
</protein>
<evidence type="ECO:0000256" key="1">
    <source>
        <dbReference type="ARBA" id="ARBA00001933"/>
    </source>
</evidence>
<keyword evidence="9" id="KW-0663">Pyridoxal phosphate</keyword>
<comment type="cofactor">
    <cofactor evidence="1">
        <name>pyridoxal 5'-phosphate</name>
        <dbReference type="ChEBI" id="CHEBI:597326"/>
    </cofactor>
</comment>
<dbReference type="GO" id="GO:0019265">
    <property type="term" value="P:glycine biosynthetic process, by transamination of glyoxylate"/>
    <property type="evidence" value="ECO:0007669"/>
    <property type="project" value="TreeGrafter"/>
</dbReference>
<feature type="region of interest" description="Disordered" evidence="12">
    <location>
        <begin position="1"/>
        <end position="30"/>
    </location>
</feature>
<dbReference type="OrthoDB" id="9772439at2"/>
<dbReference type="RefSeq" id="WP_008600742.1">
    <property type="nucleotide sequence ID" value="NZ_AMRV01000003.1"/>
</dbReference>
<dbReference type="GO" id="GO:0006564">
    <property type="term" value="P:L-serine biosynthetic process"/>
    <property type="evidence" value="ECO:0007669"/>
    <property type="project" value="UniProtKB-KW"/>
</dbReference>
<keyword evidence="7" id="KW-0028">Amino-acid biosynthesis</keyword>
<comment type="similarity">
    <text evidence="3">Belongs to the class-V pyridoxal-phosphate-dependent aminotransferase family. SerC subfamily.</text>
</comment>
<keyword evidence="8 13" id="KW-0808">Transferase</keyword>
<evidence type="ECO:0000256" key="10">
    <source>
        <dbReference type="ARBA" id="ARBA00023299"/>
    </source>
</evidence>
<evidence type="ECO:0000256" key="5">
    <source>
        <dbReference type="ARBA" id="ARBA00022490"/>
    </source>
</evidence>
<dbReference type="GO" id="GO:0004760">
    <property type="term" value="F:L-serine-pyruvate transaminase activity"/>
    <property type="evidence" value="ECO:0007669"/>
    <property type="project" value="TreeGrafter"/>
</dbReference>
<evidence type="ECO:0000256" key="6">
    <source>
        <dbReference type="ARBA" id="ARBA00022576"/>
    </source>
</evidence>
<evidence type="ECO:0000256" key="3">
    <source>
        <dbReference type="ARBA" id="ARBA00006904"/>
    </source>
</evidence>
<dbReference type="PIRSF" id="PIRSF000525">
    <property type="entry name" value="SerC"/>
    <property type="match status" value="1"/>
</dbReference>
<comment type="caution">
    <text evidence="13">The sequence shown here is derived from an EMBL/GenBank/DDBJ whole genome shotgun (WGS) entry which is preliminary data.</text>
</comment>
<dbReference type="EMBL" id="AMRV01000003">
    <property type="protein sequence ID" value="EMD83200.1"/>
    <property type="molecule type" value="Genomic_DNA"/>
</dbReference>
<dbReference type="Gene3D" id="3.40.640.10">
    <property type="entry name" value="Type I PLP-dependent aspartate aminotransferase-like (Major domain)"/>
    <property type="match status" value="1"/>
</dbReference>
<dbReference type="SUPFAM" id="SSF53383">
    <property type="entry name" value="PLP-dependent transferases"/>
    <property type="match status" value="1"/>
</dbReference>
<dbReference type="EC" id="2.6.1.52" evidence="4"/>
<evidence type="ECO:0000313" key="13">
    <source>
        <dbReference type="EMBL" id="EMD83200.1"/>
    </source>
</evidence>
<keyword evidence="5" id="KW-0963">Cytoplasm</keyword>
<evidence type="ECO:0000256" key="8">
    <source>
        <dbReference type="ARBA" id="ARBA00022679"/>
    </source>
</evidence>
<keyword evidence="6 13" id="KW-0032">Aminotransferase</keyword>
<evidence type="ECO:0000313" key="14">
    <source>
        <dbReference type="Proteomes" id="UP000011717"/>
    </source>
</evidence>
<dbReference type="InterPro" id="IPR006271">
    <property type="entry name" value="Pser_aminoTfrase_methanosarc"/>
</dbReference>
<evidence type="ECO:0000256" key="4">
    <source>
        <dbReference type="ARBA" id="ARBA00013030"/>
    </source>
</evidence>
<evidence type="ECO:0000256" key="7">
    <source>
        <dbReference type="ARBA" id="ARBA00022605"/>
    </source>
</evidence>
<gene>
    <name evidence="13" type="ORF">C725_1101</name>
</gene>
<dbReference type="PANTHER" id="PTHR21152:SF40">
    <property type="entry name" value="ALANINE--GLYOXYLATE AMINOTRANSFERASE"/>
    <property type="match status" value="1"/>
</dbReference>
<dbReference type="UniPathway" id="UPA00135">
    <property type="reaction ID" value="UER00197"/>
</dbReference>
<dbReference type="InterPro" id="IPR015424">
    <property type="entry name" value="PyrdxlP-dep_Trfase"/>
</dbReference>
<accession>M2SCU7</accession>
<evidence type="ECO:0000256" key="12">
    <source>
        <dbReference type="SAM" id="MobiDB-lite"/>
    </source>
</evidence>
<dbReference type="NCBIfam" id="TIGR01365">
    <property type="entry name" value="serC_2"/>
    <property type="match status" value="1"/>
</dbReference>
<sequence length="397" mass="43991">MSNESRTGAPARPAEPTLKPERPFFSSGPTAKFPGWSLDKLKTESLGRSHRSALGKARLKYAIDLSRELLGVPDDYLIGIMPASDTGALECAMWTMLGPRPATVAAWESFGNVWIQDAVKQLKLKDLKTLSADYGALPDLASIDQGDDVVFTWNGTTSGARIPNTDWLADGREGLAINDATSAIFAQEMDWPKLDATTYSWQKVMGSEAQHGMLILSPKAVERIESYDPEWPLPKLFRLKKGGKINGGIFEGATINTPSMLATEDYIAALEWAKSIGGRQALFDRANENARIVEAWIEATPWMRNMVPQPSERTNTGICMVFQGDWYESLPDDQKAGVPKQIAQMLESRDVAYDFNGYRDAPPSLRIWCGGTVEAEDIKRLLPWIEWAYEEVKAGRV</sequence>
<keyword evidence="14" id="KW-1185">Reference proteome</keyword>
<dbReference type="InterPro" id="IPR015421">
    <property type="entry name" value="PyrdxlP-dep_Trfase_major"/>
</dbReference>
<dbReference type="InterPro" id="IPR022278">
    <property type="entry name" value="Pser_aminoTfrase"/>
</dbReference>
<evidence type="ECO:0000256" key="11">
    <source>
        <dbReference type="ARBA" id="ARBA00049007"/>
    </source>
</evidence>
<evidence type="ECO:0000256" key="2">
    <source>
        <dbReference type="ARBA" id="ARBA00005099"/>
    </source>
</evidence>
<dbReference type="Proteomes" id="UP000011717">
    <property type="component" value="Unassembled WGS sequence"/>
</dbReference>
<dbReference type="GO" id="GO:0004648">
    <property type="term" value="F:O-phospho-L-serine:2-oxoglutarate aminotransferase activity"/>
    <property type="evidence" value="ECO:0007669"/>
    <property type="project" value="UniProtKB-EC"/>
</dbReference>